<dbReference type="RefSeq" id="WP_186904658.1">
    <property type="nucleotide sequence ID" value="NZ_JACOGD010000008.1"/>
</dbReference>
<dbReference type="Proteomes" id="UP000654304">
    <property type="component" value="Unassembled WGS sequence"/>
</dbReference>
<keyword evidence="3" id="KW-1185">Reference proteome</keyword>
<feature type="transmembrane region" description="Helical" evidence="1">
    <location>
        <begin position="6"/>
        <end position="22"/>
    </location>
</feature>
<reference evidence="2 3" key="1">
    <citation type="submission" date="2020-08" db="EMBL/GenBank/DDBJ databases">
        <title>Novel species isolated from subtropical streams in China.</title>
        <authorList>
            <person name="Lu H."/>
        </authorList>
    </citation>
    <scope>NUCLEOTIDE SEQUENCE [LARGE SCALE GENOMIC DNA]</scope>
    <source>
        <strain evidence="2 3">CY22W</strain>
    </source>
</reference>
<accession>A0ABR7A8D6</accession>
<gene>
    <name evidence="2" type="ORF">H8K43_15450</name>
</gene>
<organism evidence="2 3">
    <name type="scientific">Undibacterium curvum</name>
    <dbReference type="NCBI Taxonomy" id="2762294"/>
    <lineage>
        <taxon>Bacteria</taxon>
        <taxon>Pseudomonadati</taxon>
        <taxon>Pseudomonadota</taxon>
        <taxon>Betaproteobacteria</taxon>
        <taxon>Burkholderiales</taxon>
        <taxon>Oxalobacteraceae</taxon>
        <taxon>Undibacterium</taxon>
    </lineage>
</organism>
<keyword evidence="1" id="KW-0812">Transmembrane</keyword>
<protein>
    <submittedName>
        <fullName evidence="2">Uncharacterized protein</fullName>
    </submittedName>
</protein>
<evidence type="ECO:0000256" key="1">
    <source>
        <dbReference type="SAM" id="Phobius"/>
    </source>
</evidence>
<name>A0ABR7A8D6_9BURK</name>
<evidence type="ECO:0000313" key="2">
    <source>
        <dbReference type="EMBL" id="MBC3933073.1"/>
    </source>
</evidence>
<keyword evidence="1" id="KW-1133">Transmembrane helix</keyword>
<proteinExistence type="predicted"/>
<keyword evidence="1" id="KW-0472">Membrane</keyword>
<comment type="caution">
    <text evidence="2">The sequence shown here is derived from an EMBL/GenBank/DDBJ whole genome shotgun (WGS) entry which is preliminary data.</text>
</comment>
<dbReference type="EMBL" id="JACOGD010000008">
    <property type="protein sequence ID" value="MBC3933073.1"/>
    <property type="molecule type" value="Genomic_DNA"/>
</dbReference>
<evidence type="ECO:0000313" key="3">
    <source>
        <dbReference type="Proteomes" id="UP000654304"/>
    </source>
</evidence>
<sequence>MPVHLLSGTVILILAISVLYLHRKLKLTRQMTLRLILDDVYYANVHQELLSQFEELDTLEDKVMETQECLDVLRQKAPYADEFAWNSALKTFRAS</sequence>